<keyword evidence="7" id="KW-1185">Reference proteome</keyword>
<evidence type="ECO:0000259" key="5">
    <source>
        <dbReference type="Pfam" id="PF00775"/>
    </source>
</evidence>
<accession>A0A1W1W526</accession>
<comment type="similarity">
    <text evidence="1">Belongs to the intradiol ring-cleavage dioxygenase family.</text>
</comment>
<dbReference type="PROSITE" id="PS51257">
    <property type="entry name" value="PROKAR_LIPOPROTEIN"/>
    <property type="match status" value="1"/>
</dbReference>
<dbReference type="Pfam" id="PF00775">
    <property type="entry name" value="Dioxygenase_C"/>
    <property type="match status" value="1"/>
</dbReference>
<keyword evidence="3" id="KW-0560">Oxidoreductase</keyword>
<dbReference type="PANTHER" id="PTHR33711:SF10">
    <property type="entry name" value="INTRADIOL RING-CLEAVAGE DIOXYGENASES DOMAIN-CONTAINING PROTEIN"/>
    <property type="match status" value="1"/>
</dbReference>
<evidence type="ECO:0000256" key="4">
    <source>
        <dbReference type="SAM" id="SignalP"/>
    </source>
</evidence>
<dbReference type="EMBL" id="FWWW01000122">
    <property type="protein sequence ID" value="SMC00705.1"/>
    <property type="molecule type" value="Genomic_DNA"/>
</dbReference>
<name>A0A1W1W526_9BACT</name>
<dbReference type="PANTHER" id="PTHR33711">
    <property type="entry name" value="DIOXYGENASE, PUTATIVE (AFU_ORTHOLOGUE AFUA_2G02910)-RELATED"/>
    <property type="match status" value="1"/>
</dbReference>
<feature type="domain" description="Intradiol ring-cleavage dioxygenases" evidence="5">
    <location>
        <begin position="86"/>
        <end position="160"/>
    </location>
</feature>
<organism evidence="6 7">
    <name type="scientific">Hymenobacter roseosalivarius DSM 11622</name>
    <dbReference type="NCBI Taxonomy" id="645990"/>
    <lineage>
        <taxon>Bacteria</taxon>
        <taxon>Pseudomonadati</taxon>
        <taxon>Bacteroidota</taxon>
        <taxon>Cytophagia</taxon>
        <taxon>Cytophagales</taxon>
        <taxon>Hymenobacteraceae</taxon>
        <taxon>Hymenobacter</taxon>
    </lineage>
</organism>
<dbReference type="InterPro" id="IPR000627">
    <property type="entry name" value="Intradiol_dOase_C"/>
</dbReference>
<gene>
    <name evidence="6" type="ORF">SAMN00120144_3085</name>
</gene>
<evidence type="ECO:0000256" key="3">
    <source>
        <dbReference type="ARBA" id="ARBA00023002"/>
    </source>
</evidence>
<sequence>MICRKTLRMHYLPYALLSGPALALAMLFAACGGPAPPPAQEQPPVRAVTQQLVGGPCEGCEALYEYGTKQLAPTDTLPGYHASEPKLLLTGVVRARDGHTPVENVIIYIYHTSRRGLYEARADATGWAKRHGHVRGWVTTGKDGRFTFYTFRPGPYPDRLDPEHIHVTLKEPGKNACYLDSYVFDDDPRLTTAERKKVENRGGSGITHPRWENGLLVVQRDLVVGLNIPNYD</sequence>
<feature type="signal peptide" evidence="4">
    <location>
        <begin position="1"/>
        <end position="23"/>
    </location>
</feature>
<evidence type="ECO:0000256" key="2">
    <source>
        <dbReference type="ARBA" id="ARBA00022964"/>
    </source>
</evidence>
<evidence type="ECO:0000313" key="7">
    <source>
        <dbReference type="Proteomes" id="UP000192266"/>
    </source>
</evidence>
<dbReference type="STRING" id="645990.SAMN00120144_3085"/>
<dbReference type="InterPro" id="IPR050770">
    <property type="entry name" value="Intradiol_RC_Dioxygenase"/>
</dbReference>
<dbReference type="SUPFAM" id="SSF49482">
    <property type="entry name" value="Aromatic compound dioxygenase"/>
    <property type="match status" value="1"/>
</dbReference>
<protein>
    <submittedName>
        <fullName evidence="6">Intradiol ring-cleavage dioxygenase</fullName>
    </submittedName>
</protein>
<dbReference type="InterPro" id="IPR015889">
    <property type="entry name" value="Intradiol_dOase_core"/>
</dbReference>
<evidence type="ECO:0000256" key="1">
    <source>
        <dbReference type="ARBA" id="ARBA00007825"/>
    </source>
</evidence>
<dbReference type="Proteomes" id="UP000192266">
    <property type="component" value="Unassembled WGS sequence"/>
</dbReference>
<dbReference type="Gene3D" id="2.60.130.10">
    <property type="entry name" value="Aromatic compound dioxygenase"/>
    <property type="match status" value="1"/>
</dbReference>
<dbReference type="GO" id="GO:0016702">
    <property type="term" value="F:oxidoreductase activity, acting on single donors with incorporation of molecular oxygen, incorporation of two atoms of oxygen"/>
    <property type="evidence" value="ECO:0007669"/>
    <property type="project" value="InterPro"/>
</dbReference>
<proteinExistence type="inferred from homology"/>
<reference evidence="6 7" key="1">
    <citation type="submission" date="2017-04" db="EMBL/GenBank/DDBJ databases">
        <authorList>
            <person name="Afonso C.L."/>
            <person name="Miller P.J."/>
            <person name="Scott M.A."/>
            <person name="Spackman E."/>
            <person name="Goraichik I."/>
            <person name="Dimitrov K.M."/>
            <person name="Suarez D.L."/>
            <person name="Swayne D.E."/>
        </authorList>
    </citation>
    <scope>NUCLEOTIDE SEQUENCE [LARGE SCALE GENOMIC DNA]</scope>
    <source>
        <strain evidence="6 7">DSM 11622</strain>
    </source>
</reference>
<feature type="chain" id="PRO_5012596702" evidence="4">
    <location>
        <begin position="24"/>
        <end position="232"/>
    </location>
</feature>
<evidence type="ECO:0000313" key="6">
    <source>
        <dbReference type="EMBL" id="SMC00705.1"/>
    </source>
</evidence>
<keyword evidence="4" id="KW-0732">Signal</keyword>
<dbReference type="AlphaFoldDB" id="A0A1W1W526"/>
<keyword evidence="2 6" id="KW-0223">Dioxygenase</keyword>
<dbReference type="GO" id="GO:0008199">
    <property type="term" value="F:ferric iron binding"/>
    <property type="evidence" value="ECO:0007669"/>
    <property type="project" value="InterPro"/>
</dbReference>